<protein>
    <submittedName>
        <fullName evidence="2">Uncharacterized protein</fullName>
    </submittedName>
</protein>
<comment type="caution">
    <text evidence="2">The sequence shown here is derived from an EMBL/GenBank/DDBJ whole genome shotgun (WGS) entry which is preliminary data.</text>
</comment>
<reference evidence="2 3" key="1">
    <citation type="submission" date="2021-04" db="EMBL/GenBank/DDBJ databases">
        <authorList>
            <person name="De Guttry C."/>
            <person name="Zahm M."/>
            <person name="Klopp C."/>
            <person name="Cabau C."/>
            <person name="Louis A."/>
            <person name="Berthelot C."/>
            <person name="Parey E."/>
            <person name="Roest Crollius H."/>
            <person name="Montfort J."/>
            <person name="Robinson-Rechavi M."/>
            <person name="Bucao C."/>
            <person name="Bouchez O."/>
            <person name="Gislard M."/>
            <person name="Lluch J."/>
            <person name="Milhes M."/>
            <person name="Lampietro C."/>
            <person name="Lopez Roques C."/>
            <person name="Donnadieu C."/>
            <person name="Braasch I."/>
            <person name="Desvignes T."/>
            <person name="Postlethwait J."/>
            <person name="Bobe J."/>
            <person name="Wedekind C."/>
            <person name="Guiguen Y."/>
        </authorList>
    </citation>
    <scope>NUCLEOTIDE SEQUENCE [LARGE SCALE GENOMIC DNA]</scope>
    <source>
        <strain evidence="2">Cs_M1</strain>
        <tissue evidence="2">Blood</tissue>
    </source>
</reference>
<feature type="compositionally biased region" description="Polar residues" evidence="1">
    <location>
        <begin position="428"/>
        <end position="441"/>
    </location>
</feature>
<dbReference type="Proteomes" id="UP001356427">
    <property type="component" value="Unassembled WGS sequence"/>
</dbReference>
<feature type="region of interest" description="Disordered" evidence="1">
    <location>
        <begin position="1"/>
        <end position="81"/>
    </location>
</feature>
<accession>A0AAN8KWE3</accession>
<evidence type="ECO:0000256" key="1">
    <source>
        <dbReference type="SAM" id="MobiDB-lite"/>
    </source>
</evidence>
<organism evidence="2 3">
    <name type="scientific">Coregonus suidteri</name>
    <dbReference type="NCBI Taxonomy" id="861788"/>
    <lineage>
        <taxon>Eukaryota</taxon>
        <taxon>Metazoa</taxon>
        <taxon>Chordata</taxon>
        <taxon>Craniata</taxon>
        <taxon>Vertebrata</taxon>
        <taxon>Euteleostomi</taxon>
        <taxon>Actinopterygii</taxon>
        <taxon>Neopterygii</taxon>
        <taxon>Teleostei</taxon>
        <taxon>Protacanthopterygii</taxon>
        <taxon>Salmoniformes</taxon>
        <taxon>Salmonidae</taxon>
        <taxon>Coregoninae</taxon>
        <taxon>Coregonus</taxon>
    </lineage>
</organism>
<name>A0AAN8KWE3_9TELE</name>
<proteinExistence type="predicted"/>
<sequence length="529" mass="60627">MQTDASEEGHHRKPVRRPRLSYMLGRVVRNPNFEPRQSVSRNRNRNRRPQVSMTSTGVLQPIPENRDPVEQSPRPPSPERAFINLQPHTQLDQQGALSHSEEMREKTNPLSGIHDLTVLLCEEKEKEKALFVKARERTMRYLKEDLAYYHEKVTKDLGSLGQTLDRALGLNQSEEEAKLEERMVRRFGKGERLMRPVLEVAGRRDRQISRHPNVKMVMNGRRAGQLVKVAEEEESIRGQRAKPVNIFKEIVAEFMDKVQNEFEDFNKLQDIDMCHMVRKQIKQDQMMLDAWKLQQELVVGSFRNYWRELEEGIGPMLDRVQKIAAVEVENDFATLESVSQNYRSSTPVTMTSLTSVSLTTAPLTASPLTATLQTTATLPLFLPVRIPPSNLQTTAAPPLPRPHRLPPLKVPPPTLAWPQTTHLPPISTQTEGGQTGNTDRTGTPVLTLDTNGDQTRETNEIDYDEVEEISILPDEERFQVKQVEKEEVKEKKEQENETGGAKKCRKTIKKRFIRWLRKMCCCGGCFQKC</sequence>
<feature type="region of interest" description="Disordered" evidence="1">
    <location>
        <begin position="428"/>
        <end position="452"/>
    </location>
</feature>
<evidence type="ECO:0000313" key="2">
    <source>
        <dbReference type="EMBL" id="KAK6296519.1"/>
    </source>
</evidence>
<dbReference type="AlphaFoldDB" id="A0AAN8KWE3"/>
<evidence type="ECO:0000313" key="3">
    <source>
        <dbReference type="Proteomes" id="UP001356427"/>
    </source>
</evidence>
<keyword evidence="3" id="KW-1185">Reference proteome</keyword>
<gene>
    <name evidence="2" type="ORF">J4Q44_G00326610</name>
</gene>
<dbReference type="EMBL" id="JAGTTL010000032">
    <property type="protein sequence ID" value="KAK6296519.1"/>
    <property type="molecule type" value="Genomic_DNA"/>
</dbReference>